<name>A0A1G8LLM8_9RHOB</name>
<dbReference type="RefSeq" id="WP_089846046.1">
    <property type="nucleotide sequence ID" value="NZ_FNEJ01000006.1"/>
</dbReference>
<protein>
    <submittedName>
        <fullName evidence="1">Uncharacterized protein</fullName>
    </submittedName>
</protein>
<evidence type="ECO:0000313" key="1">
    <source>
        <dbReference type="EMBL" id="SDI56578.1"/>
    </source>
</evidence>
<keyword evidence="2" id="KW-1185">Reference proteome</keyword>
<accession>A0A1G8LLM8</accession>
<organism evidence="1 2">
    <name type="scientific">Salipiger marinus</name>
    <dbReference type="NCBI Taxonomy" id="555512"/>
    <lineage>
        <taxon>Bacteria</taxon>
        <taxon>Pseudomonadati</taxon>
        <taxon>Pseudomonadota</taxon>
        <taxon>Alphaproteobacteria</taxon>
        <taxon>Rhodobacterales</taxon>
        <taxon>Roseobacteraceae</taxon>
        <taxon>Salipiger</taxon>
    </lineage>
</organism>
<proteinExistence type="predicted"/>
<dbReference type="AlphaFoldDB" id="A0A1G8LLM8"/>
<dbReference type="Proteomes" id="UP000199093">
    <property type="component" value="Unassembled WGS sequence"/>
</dbReference>
<evidence type="ECO:0000313" key="2">
    <source>
        <dbReference type="Proteomes" id="UP000199093"/>
    </source>
</evidence>
<dbReference type="STRING" id="555512.SAMN04487993_1006241"/>
<dbReference type="EMBL" id="FNEJ01000006">
    <property type="protein sequence ID" value="SDI56578.1"/>
    <property type="molecule type" value="Genomic_DNA"/>
</dbReference>
<dbReference type="OrthoDB" id="7872919at2"/>
<reference evidence="1 2" key="1">
    <citation type="submission" date="2016-10" db="EMBL/GenBank/DDBJ databases">
        <authorList>
            <person name="de Groot N.N."/>
        </authorList>
    </citation>
    <scope>NUCLEOTIDE SEQUENCE [LARGE SCALE GENOMIC DNA]</scope>
    <source>
        <strain evidence="1 2">DSM 26424</strain>
    </source>
</reference>
<gene>
    <name evidence="1" type="ORF">SAMN04487993_1006241</name>
</gene>
<sequence>MPPRANRALLAYAAAREIPLSADHLIWGAPEVEIDRLVEAMRAAPAAQLHCGPAQVAAE</sequence>